<dbReference type="PANTHER" id="PTHR44591">
    <property type="entry name" value="STRESS RESPONSE REGULATOR PROTEIN 1"/>
    <property type="match status" value="1"/>
</dbReference>
<gene>
    <name evidence="4" type="ORF">U5822_04405</name>
</gene>
<reference evidence="4 5" key="1">
    <citation type="submission" date="2023-12" db="EMBL/GenBank/DDBJ databases">
        <title>Marinobacter qingdaonensis sp. nov., isolated from the intertidal sediment of Qingdao, PR China.</title>
        <authorList>
            <person name="Li Y."/>
        </authorList>
    </citation>
    <scope>NUCLEOTIDE SEQUENCE [LARGE SCALE GENOMIC DNA]</scope>
    <source>
        <strain evidence="4 5">ASW11-75</strain>
    </source>
</reference>
<comment type="caution">
    <text evidence="4">The sequence shown here is derived from an EMBL/GenBank/DDBJ whole genome shotgun (WGS) entry which is preliminary data.</text>
</comment>
<dbReference type="SUPFAM" id="SSF52172">
    <property type="entry name" value="CheY-like"/>
    <property type="match status" value="2"/>
</dbReference>
<protein>
    <submittedName>
        <fullName evidence="4">Response regulator</fullName>
    </submittedName>
</protein>
<name>A0ABU5NVR0_9GAMM</name>
<accession>A0ABU5NVR0</accession>
<dbReference type="InterPro" id="IPR050595">
    <property type="entry name" value="Bact_response_regulator"/>
</dbReference>
<dbReference type="PANTHER" id="PTHR44591:SF3">
    <property type="entry name" value="RESPONSE REGULATORY DOMAIN-CONTAINING PROTEIN"/>
    <property type="match status" value="1"/>
</dbReference>
<feature type="domain" description="Response regulatory" evidence="3">
    <location>
        <begin position="135"/>
        <end position="253"/>
    </location>
</feature>
<evidence type="ECO:0000313" key="4">
    <source>
        <dbReference type="EMBL" id="MEA1079894.1"/>
    </source>
</evidence>
<dbReference type="SUPFAM" id="SSF47226">
    <property type="entry name" value="Histidine-containing phosphotransfer domain, HPT domain"/>
    <property type="match status" value="1"/>
</dbReference>
<evidence type="ECO:0000313" key="5">
    <source>
        <dbReference type="Proteomes" id="UP001305746"/>
    </source>
</evidence>
<evidence type="ECO:0000259" key="3">
    <source>
        <dbReference type="PROSITE" id="PS50110"/>
    </source>
</evidence>
<sequence>MDTNDQLEQHRARLAALRANYLKGLPQRLERLDYLVRSIPVERTYREDGGELRSRLNITYQEFHKVAGSAGSVGLHAMSEAAKAVLQILDHWFTDATEEPLSKQGQILDLLSTMGQADDAGSESSDAAPRPESRTIHVVDDNPLTANEMQVWLEEAGFDAQVFMSATIYGDTFEVLPRPDLIIMDINFGDEPNAGPRIVDFLKQKLGNLPPVAFLSIRDDMEARLAALRAGASRYLNKPVSRRELVELAHEYVDKRDASAFRVLMVDDDETTLSVTQAILERAGLEVCAIANPLDTLDAARNFNPDLFLLDVLMPEVSGTEVAATLRQDRQFDVIPILFLTSDSHPDQKVMGAALGGDDFILKPFDPDYLLTAVMARARRSRRLREVLALRQPG</sequence>
<dbReference type="RefSeq" id="WP_322854413.1">
    <property type="nucleotide sequence ID" value="NZ_JAYDCJ010000003.1"/>
</dbReference>
<dbReference type="InterPro" id="IPR036641">
    <property type="entry name" value="HPT_dom_sf"/>
</dbReference>
<feature type="domain" description="Response regulatory" evidence="3">
    <location>
        <begin position="262"/>
        <end position="378"/>
    </location>
</feature>
<keyword evidence="5" id="KW-1185">Reference proteome</keyword>
<feature type="modified residue" description="4-aspartylphosphate" evidence="2">
    <location>
        <position position="311"/>
    </location>
</feature>
<organism evidence="4 5">
    <name type="scientific">Marinobacter qingdaonensis</name>
    <dbReference type="NCBI Taxonomy" id="3108486"/>
    <lineage>
        <taxon>Bacteria</taxon>
        <taxon>Pseudomonadati</taxon>
        <taxon>Pseudomonadota</taxon>
        <taxon>Gammaproteobacteria</taxon>
        <taxon>Pseudomonadales</taxon>
        <taxon>Marinobacteraceae</taxon>
        <taxon>Marinobacter</taxon>
    </lineage>
</organism>
<dbReference type="Proteomes" id="UP001305746">
    <property type="component" value="Unassembled WGS sequence"/>
</dbReference>
<proteinExistence type="predicted"/>
<dbReference type="InterPro" id="IPR011006">
    <property type="entry name" value="CheY-like_superfamily"/>
</dbReference>
<dbReference type="Gene3D" id="1.20.120.160">
    <property type="entry name" value="HPT domain"/>
    <property type="match status" value="1"/>
</dbReference>
<feature type="modified residue" description="4-aspartylphosphate" evidence="2">
    <location>
        <position position="185"/>
    </location>
</feature>
<evidence type="ECO:0000256" key="1">
    <source>
        <dbReference type="ARBA" id="ARBA00022553"/>
    </source>
</evidence>
<dbReference type="InterPro" id="IPR001789">
    <property type="entry name" value="Sig_transdc_resp-reg_receiver"/>
</dbReference>
<evidence type="ECO:0000256" key="2">
    <source>
        <dbReference type="PROSITE-ProRule" id="PRU00169"/>
    </source>
</evidence>
<dbReference type="EMBL" id="JAYDCJ010000003">
    <property type="protein sequence ID" value="MEA1079894.1"/>
    <property type="molecule type" value="Genomic_DNA"/>
</dbReference>
<keyword evidence="1 2" id="KW-0597">Phosphoprotein</keyword>
<dbReference type="Gene3D" id="3.40.50.2300">
    <property type="match status" value="2"/>
</dbReference>
<dbReference type="PROSITE" id="PS50110">
    <property type="entry name" value="RESPONSE_REGULATORY"/>
    <property type="match status" value="2"/>
</dbReference>
<dbReference type="SMART" id="SM00448">
    <property type="entry name" value="REC"/>
    <property type="match status" value="2"/>
</dbReference>
<dbReference type="Pfam" id="PF00072">
    <property type="entry name" value="Response_reg"/>
    <property type="match status" value="2"/>
</dbReference>